<dbReference type="InterPro" id="IPR022385">
    <property type="entry name" value="Rhs_assc_core"/>
</dbReference>
<feature type="compositionally biased region" description="Polar residues" evidence="1">
    <location>
        <begin position="1558"/>
        <end position="1575"/>
    </location>
</feature>
<proteinExistence type="predicted"/>
<accession>A0AB39QMP8</accession>
<dbReference type="Gene3D" id="2.180.10.10">
    <property type="entry name" value="RHS repeat-associated core"/>
    <property type="match status" value="1"/>
</dbReference>
<feature type="compositionally biased region" description="Low complexity" evidence="1">
    <location>
        <begin position="1584"/>
        <end position="1595"/>
    </location>
</feature>
<sequence length="2050" mass="219092">MRVLGQQQARAAGIKGVLLTASAAEPGSAQVSVDYSAFASAYGGGWSGRLRLVQLPACVLTTPRKAACQTQTPLGSHNNISAQTLSAKVSLEASSGVGTARASRSAPRTSLMAAGTTSATVLAVTATSSGESASGAGNYAASPLSASSSWEAGSASGGFTWSYPLTAPPAAAGPSPQLSLSYDSGSVDGRTASTNNQGTLVGEGFGDVASSYVERSYASCDDDGESGKYDECWKYDNASLVLNGKSTELVKDDTTGVWHLKDDDASTVTHSTGADNGDNDGEYWTVTTGDGTKYVFGLNKLPGADTQRTNSVWTVPVFGNNSGEPGYDQGSAFAGRAVTQAWRWNLDYVVDLHGNAMSYWYTTETNYYGKNGASTGTAQYTRGGYLTKILYGQNKDTLFTGTASDEVTFGYDERCTAADCSSLTSSTASSWPDVPYDSLCTSGADCKATGPAFFTRKRLTSIDTHAWSAASSAYTDVDSWALTQQFLDPGDTGNSTDQTLVLKSIRHTGKNGTAISLDPVTFTYQMRPNRVDSSTDNVLPLNRPRIQTVTSEAGAITTVTLSSPECVRGSHMPSSEDNDTLSCYPVYWHVNGATEATLDWFNKYRVTDVVTSDPTGLGETMENHYTYSGPAWHYNNDPFTPAKERTWSDWRGYRTVTTLKGASSETQSKTVSLYLQGMDGDKQKDGTTRSVSAPGIGFTGLSVADQTDSDRFSGFTREQITYNGSTPVTVTVNDPWSSRTASQQKSYASVEAYFVRTYKTQTSTYLTAASDWRTRSLTTSFDSYGMPATVYDAGDTAVTGDETCTRTWYARNDSLGINSLVSRTRVVGRACSTAETDLSLPASSSARGDVLSDAATVYDSSTSTAWTASQTPTLGDANWTGRASAYPATATNGERYPTSWQTVDKTTYDTLGRPLSVTDALGNPTTTVYAPTTTGPLTKITVTNAKTQKSYTYFDYARGTPVKVYDVNTKLTESTYDALGRVTAVWLPNHLRAAGYGANYTYAYSVTANAPSWVSTSSILGEGVYNTSYTIYDSLLRPLQTQSPTANGGRLLTDVRYDSRSLAYETYADVFDSTATPSGSYARAQYGGAPKQTDTVFDGAERPTNSSFYVYGVKKRSTSTTYTGDSTATTALAGGSAARTITDVFGRTTEQREYSGTDPADTAYGSGVGTAYTSTKYTYTRDSKPDVVTGPDGTQWSYTYDLFGRQASATDPDKGTSTTSYTDLDQVATTTDSRKTTLLYGYDELGRKTDQWQTSKTDSNKLAHWAYDTLAKGQLDSSTSYVGGATGTAYTRKVTAYDSLYRPTTTQLVLPSTDALVTSGAVASTLSLSTYYNLDGTQQYISEPAAAGLAAEKVVTHYDSAGLPTDVAGLSGYLLGAAYSEIGQPQQFTLGTSAAEGTKKAYITNTWEEGTDRLKQSAVTDQTHNYELQELNYGYDDAGNVTSITDPTTLGGTGKADDQCFAYDGHQRLTEAWTPSTADCSASGRTTANLGGAAPYWTSYSYTDGGLRSTETSHTAAGDTTRTYCYGDTAHPHGLTATTAATSCTGVTATYAYDATGNTTGRPNGTDTQSLTWSPEGQLDTLTEKSSTGTTKSTTSHVYDADGTLLIRRNAGGETVLYLDDGTEVHLDASTSTAKYWAQRYYNAGGQVIALRTNKNGTENLSWLASDQHGTSSLALDAASQAVTKRYTTPFGASRTGGTGTWPDDKTFLGKSADSSSSLTYVGAREYDPTIGRFLSVDPELDTSDSQSLNGYTYADNSPLTQSDPTGLESCGLAHYCSGSNGTYGTYHEENDPGSKKYKGSSHYCDTHKCGSGGGTGSAPASDPVTIAPIPPRQFGAEAKRAWLDALHMVDKQNRMTDSNDMWDARNGIHLASETFWQVFCDEAPGACPKSRPDAHNSTDFGYFPMSSSDSSGESLKDVVRGGTSVAAAGIWYRNLRPDEDPAEGLFAKNVDGDYTINVQIGQGSRVRTQWISVTKSWDVIKKWRQPGQRVAIIDGDKVEARLVDLTTAENRARYLRGWSANTNAQSSQEALVERYINPNAIIGMVEDEE</sequence>
<evidence type="ECO:0000313" key="2">
    <source>
        <dbReference type="EMBL" id="XDQ43496.1"/>
    </source>
</evidence>
<dbReference type="InterPro" id="IPR006530">
    <property type="entry name" value="YD"/>
</dbReference>
<protein>
    <submittedName>
        <fullName evidence="2">RHS repeat-associated core domain-containing protein</fullName>
    </submittedName>
</protein>
<feature type="region of interest" description="Disordered" evidence="1">
    <location>
        <begin position="1558"/>
        <end position="1595"/>
    </location>
</feature>
<dbReference type="NCBIfam" id="TIGR01643">
    <property type="entry name" value="YD_repeat_2x"/>
    <property type="match status" value="1"/>
</dbReference>
<dbReference type="InterPro" id="IPR031325">
    <property type="entry name" value="RHS_repeat"/>
</dbReference>
<gene>
    <name evidence="2" type="ORF">AB5J52_15170</name>
</gene>
<dbReference type="RefSeq" id="WP_369222621.1">
    <property type="nucleotide sequence ID" value="NZ_CP163441.1"/>
</dbReference>
<dbReference type="InterPro" id="IPR050708">
    <property type="entry name" value="T6SS_VgrG/RHS"/>
</dbReference>
<dbReference type="PANTHER" id="PTHR32305:SF17">
    <property type="entry name" value="TRNA NUCLEASE WAPA"/>
    <property type="match status" value="1"/>
</dbReference>
<dbReference type="EMBL" id="CP163441">
    <property type="protein sequence ID" value="XDQ43496.1"/>
    <property type="molecule type" value="Genomic_DNA"/>
</dbReference>
<dbReference type="Pfam" id="PF05593">
    <property type="entry name" value="RHS_repeat"/>
    <property type="match status" value="1"/>
</dbReference>
<organism evidence="2">
    <name type="scientific">Streptomyces sp. R39</name>
    <dbReference type="NCBI Taxonomy" id="3238631"/>
    <lineage>
        <taxon>Bacteria</taxon>
        <taxon>Bacillati</taxon>
        <taxon>Actinomycetota</taxon>
        <taxon>Actinomycetes</taxon>
        <taxon>Kitasatosporales</taxon>
        <taxon>Streptomycetaceae</taxon>
        <taxon>Streptomyces</taxon>
    </lineage>
</organism>
<evidence type="ECO:0000256" key="1">
    <source>
        <dbReference type="SAM" id="MobiDB-lite"/>
    </source>
</evidence>
<name>A0AB39QMP8_9ACTN</name>
<dbReference type="NCBIfam" id="TIGR03696">
    <property type="entry name" value="Rhs_assc_core"/>
    <property type="match status" value="1"/>
</dbReference>
<feature type="region of interest" description="Disordered" evidence="1">
    <location>
        <begin position="170"/>
        <end position="199"/>
    </location>
</feature>
<dbReference type="PANTHER" id="PTHR32305">
    <property type="match status" value="1"/>
</dbReference>
<reference evidence="2" key="1">
    <citation type="submission" date="2024-07" db="EMBL/GenBank/DDBJ databases">
        <authorList>
            <person name="Yu S.T."/>
        </authorList>
    </citation>
    <scope>NUCLEOTIDE SEQUENCE</scope>
    <source>
        <strain evidence="2">R39</strain>
    </source>
</reference>